<feature type="transmembrane region" description="Helical" evidence="1">
    <location>
        <begin position="178"/>
        <end position="206"/>
    </location>
</feature>
<dbReference type="AlphaFoldDB" id="A0A1J5RFN6"/>
<reference evidence="2" key="1">
    <citation type="submission" date="2016-10" db="EMBL/GenBank/DDBJ databases">
        <title>Sequence of Gallionella enrichment culture.</title>
        <authorList>
            <person name="Poehlein A."/>
            <person name="Muehling M."/>
            <person name="Daniel R."/>
        </authorList>
    </citation>
    <scope>NUCLEOTIDE SEQUENCE</scope>
</reference>
<accession>A0A1J5RFN6</accession>
<keyword evidence="1" id="KW-1133">Transmembrane helix</keyword>
<gene>
    <name evidence="2" type="ORF">GALL_271820</name>
</gene>
<dbReference type="InterPro" id="IPR008414">
    <property type="entry name" value="HBL"/>
</dbReference>
<dbReference type="PANTHER" id="PTHR38443:SF2">
    <property type="entry name" value="NON-HEMOLYTIC ENTEROTOXIN LYTIC COMPONENT L1"/>
    <property type="match status" value="1"/>
</dbReference>
<dbReference type="GO" id="GO:0016020">
    <property type="term" value="C:membrane"/>
    <property type="evidence" value="ECO:0007669"/>
    <property type="project" value="InterPro"/>
</dbReference>
<dbReference type="Gene3D" id="1.20.1170.10">
    <property type="match status" value="1"/>
</dbReference>
<keyword evidence="1" id="KW-0472">Membrane</keyword>
<dbReference type="EMBL" id="MLJW01000276">
    <property type="protein sequence ID" value="OIQ90908.1"/>
    <property type="molecule type" value="Genomic_DNA"/>
</dbReference>
<protein>
    <submittedName>
        <fullName evidence="2">Uncharacterized protein</fullName>
    </submittedName>
</protein>
<dbReference type="PANTHER" id="PTHR38443">
    <property type="match status" value="1"/>
</dbReference>
<dbReference type="SUPFAM" id="SSF58100">
    <property type="entry name" value="Bacterial hemolysins"/>
    <property type="match status" value="1"/>
</dbReference>
<evidence type="ECO:0000313" key="2">
    <source>
        <dbReference type="EMBL" id="OIQ90908.1"/>
    </source>
</evidence>
<feature type="transmembrane region" description="Helical" evidence="1">
    <location>
        <begin position="218"/>
        <end position="244"/>
    </location>
</feature>
<comment type="caution">
    <text evidence="2">The sequence shown here is derived from an EMBL/GenBank/DDBJ whole genome shotgun (WGS) entry which is preliminary data.</text>
</comment>
<evidence type="ECO:0000256" key="1">
    <source>
        <dbReference type="SAM" id="Phobius"/>
    </source>
</evidence>
<dbReference type="Pfam" id="PF05791">
    <property type="entry name" value="Bacillus_HBL"/>
    <property type="match status" value="1"/>
</dbReference>
<sequence length="376" mass="39020">MSTQSKIAEDFQSSGKNQGAQALIVQNYALAVQRQPLIEFGPASAKLKEKQRGMNEDLGRAKENAELYLGKILPSAIATITRIDHYYTLQCALAQVVEKYGLDHHGLVMQLGAIHEVASGHQAEAVEMAAQMTGLRGRLNEDSARFQRHTEDLNSLLKGDSGILKELDGQLKALDGKIAGAATAAALSGIGLAGGVIVMALGGLALATGVGAGAGVPLLLVGGTLVVGGVAGAVGSGIALGALIKQKNELLLQQTQLNGEVKLAQGLTASFQDLGQQASQAAIAAQGMANAWTALGNDLQNLRQDLEAGRVEAPVIAKLFAMAAVGDAAKVCDSIKIIKRQMTGVEIVENKAKRLDEVLPEAEQKANDNAKIAAVA</sequence>
<organism evidence="2">
    <name type="scientific">mine drainage metagenome</name>
    <dbReference type="NCBI Taxonomy" id="410659"/>
    <lineage>
        <taxon>unclassified sequences</taxon>
        <taxon>metagenomes</taxon>
        <taxon>ecological metagenomes</taxon>
    </lineage>
</organism>
<dbReference type="InterPro" id="IPR052785">
    <property type="entry name" value="Enterotoxin_cmpnt"/>
</dbReference>
<proteinExistence type="predicted"/>
<name>A0A1J5RFN6_9ZZZZ</name>
<keyword evidence="1" id="KW-0812">Transmembrane</keyword>